<comment type="caution">
    <text evidence="1">The sequence shown here is derived from an EMBL/GenBank/DDBJ whole genome shotgun (WGS) entry which is preliminary data.</text>
</comment>
<reference evidence="1 2" key="1">
    <citation type="journal article" date="2018" name="Sci. Rep.">
        <title>Genomic signatures of local adaptation to the degree of environmental predictability in rotifers.</title>
        <authorList>
            <person name="Franch-Gras L."/>
            <person name="Hahn C."/>
            <person name="Garcia-Roger E.M."/>
            <person name="Carmona M.J."/>
            <person name="Serra M."/>
            <person name="Gomez A."/>
        </authorList>
    </citation>
    <scope>NUCLEOTIDE SEQUENCE [LARGE SCALE GENOMIC DNA]</scope>
    <source>
        <strain evidence="1">HYR1</strain>
    </source>
</reference>
<dbReference type="EMBL" id="REGN01012144">
    <property type="protein sequence ID" value="RMZ96502.1"/>
    <property type="molecule type" value="Genomic_DNA"/>
</dbReference>
<proteinExistence type="predicted"/>
<organism evidence="1 2">
    <name type="scientific">Brachionus plicatilis</name>
    <name type="common">Marine rotifer</name>
    <name type="synonym">Brachionus muelleri</name>
    <dbReference type="NCBI Taxonomy" id="10195"/>
    <lineage>
        <taxon>Eukaryota</taxon>
        <taxon>Metazoa</taxon>
        <taxon>Spiralia</taxon>
        <taxon>Gnathifera</taxon>
        <taxon>Rotifera</taxon>
        <taxon>Eurotatoria</taxon>
        <taxon>Monogononta</taxon>
        <taxon>Pseudotrocha</taxon>
        <taxon>Ploima</taxon>
        <taxon>Brachionidae</taxon>
        <taxon>Brachionus</taxon>
    </lineage>
</organism>
<name>A0A3M7PBS1_BRAPC</name>
<protein>
    <submittedName>
        <fullName evidence="1">Uncharacterized protein</fullName>
    </submittedName>
</protein>
<sequence length="62" mass="7351">MAFDGRGYYQIIKAIVEKEPPKIETSFRLKFVLNKTLMKRPDDRLSANDLLQFLMKTQEDEE</sequence>
<keyword evidence="2" id="KW-1185">Reference proteome</keyword>
<evidence type="ECO:0000313" key="1">
    <source>
        <dbReference type="EMBL" id="RMZ96502.1"/>
    </source>
</evidence>
<dbReference type="Proteomes" id="UP000276133">
    <property type="component" value="Unassembled WGS sequence"/>
</dbReference>
<evidence type="ECO:0000313" key="2">
    <source>
        <dbReference type="Proteomes" id="UP000276133"/>
    </source>
</evidence>
<accession>A0A3M7PBS1</accession>
<dbReference type="AlphaFoldDB" id="A0A3M7PBS1"/>
<gene>
    <name evidence="1" type="ORF">BpHYR1_031719</name>
</gene>